<accession>A0AAU6WSK7</accession>
<organism evidence="1 2">
    <name type="scientific">Chryseobacterium endophyticum</name>
    <dbReference type="NCBI Taxonomy" id="1854762"/>
    <lineage>
        <taxon>Bacteria</taxon>
        <taxon>Pseudomonadati</taxon>
        <taxon>Bacteroidota</taxon>
        <taxon>Flavobacteriia</taxon>
        <taxon>Flavobacteriales</taxon>
        <taxon>Weeksellaceae</taxon>
        <taxon>Chryseobacterium group</taxon>
        <taxon>Chryseobacterium</taxon>
    </lineage>
</organism>
<dbReference type="EMBL" id="CP154834">
    <property type="protein sequence ID" value="XAO75616.1"/>
    <property type="molecule type" value="Genomic_DNA"/>
</dbReference>
<dbReference type="RefSeq" id="WP_345767247.1">
    <property type="nucleotide sequence ID" value="NZ_CP154834.1"/>
</dbReference>
<protein>
    <submittedName>
        <fullName evidence="1">Uncharacterized protein</fullName>
    </submittedName>
</protein>
<name>A0AAU6WSK7_9FLAO</name>
<gene>
    <name evidence="1" type="ORF">AAFP95_06910</name>
</gene>
<proteinExistence type="predicted"/>
<dbReference type="AlphaFoldDB" id="A0AAU6WSK7"/>
<evidence type="ECO:0000313" key="2">
    <source>
        <dbReference type="Proteomes" id="UP001463665"/>
    </source>
</evidence>
<reference evidence="1 2" key="1">
    <citation type="submission" date="2024-04" db="EMBL/GenBank/DDBJ databases">
        <title>Genome sequencing and assembly of rice foliar adapted Chryseobacterium endophyticum OsEnb-ALM-A6.</title>
        <authorList>
            <person name="Kumar S."/>
            <person name="Javed M."/>
            <person name="Chouhan V."/>
            <person name="Charishma K."/>
            <person name="Patel A."/>
            <person name="Kumar M."/>
            <person name="Sahu K.P."/>
            <person name="Kumar A."/>
        </authorList>
    </citation>
    <scope>NUCLEOTIDE SEQUENCE [LARGE SCALE GENOMIC DNA]</scope>
    <source>
        <strain evidence="1 2">OsEnb-ALM-A6</strain>
    </source>
</reference>
<dbReference type="Proteomes" id="UP001463665">
    <property type="component" value="Chromosome"/>
</dbReference>
<sequence length="62" mass="7389">MEKEKLSIIKVLEKNKQPISSKQLWQDSMYSDNIEKFYSELKKIQDRIIEEKTEKGSLISLK</sequence>
<evidence type="ECO:0000313" key="1">
    <source>
        <dbReference type="EMBL" id="XAO75616.1"/>
    </source>
</evidence>
<keyword evidence="2" id="KW-1185">Reference proteome</keyword>